<dbReference type="Gene3D" id="3.40.50.2020">
    <property type="match status" value="2"/>
</dbReference>
<dbReference type="SUPFAM" id="SSF53271">
    <property type="entry name" value="PRTase-like"/>
    <property type="match status" value="2"/>
</dbReference>
<dbReference type="GO" id="GO:0004749">
    <property type="term" value="F:ribose phosphate diphosphokinase activity"/>
    <property type="evidence" value="ECO:0007669"/>
    <property type="project" value="UniProtKB-EC"/>
</dbReference>
<dbReference type="InterPro" id="IPR029099">
    <property type="entry name" value="Pribosyltran_N"/>
</dbReference>
<reference evidence="6" key="1">
    <citation type="journal article" date="2019" name="Int. J. Syst. Evol. Microbiol.">
        <title>The Global Catalogue of Microorganisms (GCM) 10K type strain sequencing project: providing services to taxonomists for standard genome sequencing and annotation.</title>
        <authorList>
            <consortium name="The Broad Institute Genomics Platform"/>
            <consortium name="The Broad Institute Genome Sequencing Center for Infectious Disease"/>
            <person name="Wu L."/>
            <person name="Ma J."/>
        </authorList>
    </citation>
    <scope>NUCLEOTIDE SEQUENCE [LARGE SCALE GENOMIC DNA]</scope>
    <source>
        <strain evidence="6">CCUG 30340</strain>
    </source>
</reference>
<dbReference type="NCBIfam" id="TIGR01251">
    <property type="entry name" value="ribP_PPkin"/>
    <property type="match status" value="1"/>
</dbReference>
<accession>A0ABV9QYW1</accession>
<evidence type="ECO:0000256" key="1">
    <source>
        <dbReference type="ARBA" id="ARBA00022727"/>
    </source>
</evidence>
<evidence type="ECO:0000259" key="3">
    <source>
        <dbReference type="Pfam" id="PF00156"/>
    </source>
</evidence>
<dbReference type="PANTHER" id="PTHR10210:SF41">
    <property type="entry name" value="RIBOSE-PHOSPHATE PYROPHOSPHOKINASE 1, CHLOROPLASTIC"/>
    <property type="match status" value="1"/>
</dbReference>
<dbReference type="Pfam" id="PF00156">
    <property type="entry name" value="Pribosyltran"/>
    <property type="match status" value="1"/>
</dbReference>
<keyword evidence="5" id="KW-0808">Transferase</keyword>
<dbReference type="InterPro" id="IPR000836">
    <property type="entry name" value="PRTase_dom"/>
</dbReference>
<dbReference type="InterPro" id="IPR029057">
    <property type="entry name" value="PRTase-like"/>
</dbReference>
<proteinExistence type="inferred from homology"/>
<dbReference type="RefSeq" id="WP_380022035.1">
    <property type="nucleotide sequence ID" value="NZ_JBHSHD010000010.1"/>
</dbReference>
<keyword evidence="1 2" id="KW-0545">Nucleotide biosynthesis</keyword>
<protein>
    <submittedName>
        <fullName evidence="5">Ribose-phosphate diphosphokinase</fullName>
        <ecNumber evidence="5">2.7.6.1</ecNumber>
    </submittedName>
</protein>
<feature type="domain" description="Ribose-phosphate pyrophosphokinase N-terminal" evidence="4">
    <location>
        <begin position="11"/>
        <end position="114"/>
    </location>
</feature>
<keyword evidence="6" id="KW-1185">Reference proteome</keyword>
<dbReference type="NCBIfam" id="NF005537">
    <property type="entry name" value="PRK07199.1"/>
    <property type="match status" value="1"/>
</dbReference>
<evidence type="ECO:0000313" key="6">
    <source>
        <dbReference type="Proteomes" id="UP001595886"/>
    </source>
</evidence>
<dbReference type="Pfam" id="PF13793">
    <property type="entry name" value="Pribosyltran_N"/>
    <property type="match status" value="1"/>
</dbReference>
<dbReference type="CDD" id="cd06223">
    <property type="entry name" value="PRTases_typeI"/>
    <property type="match status" value="1"/>
</dbReference>
<dbReference type="PANTHER" id="PTHR10210">
    <property type="entry name" value="RIBOSE-PHOSPHATE DIPHOSPHOKINASE FAMILY MEMBER"/>
    <property type="match status" value="1"/>
</dbReference>
<dbReference type="EC" id="2.7.6.1" evidence="5"/>
<dbReference type="InterPro" id="IPR005946">
    <property type="entry name" value="Rib-P_diPkinase"/>
</dbReference>
<comment type="caution">
    <text evidence="5">The sequence shown here is derived from an EMBL/GenBank/DDBJ whole genome shotgun (WGS) entry which is preliminary data.</text>
</comment>
<gene>
    <name evidence="5" type="ORF">ACFO6Q_15665</name>
</gene>
<name>A0ABV9QYW1_9GAMM</name>
<feature type="domain" description="Phosphoribosyltransferase" evidence="3">
    <location>
        <begin position="160"/>
        <end position="271"/>
    </location>
</feature>
<dbReference type="Proteomes" id="UP001595886">
    <property type="component" value="Unassembled WGS sequence"/>
</dbReference>
<dbReference type="SMART" id="SM01400">
    <property type="entry name" value="Pribosyltran_N"/>
    <property type="match status" value="1"/>
</dbReference>
<evidence type="ECO:0000313" key="5">
    <source>
        <dbReference type="EMBL" id="MFC4821765.1"/>
    </source>
</evidence>
<evidence type="ECO:0000256" key="2">
    <source>
        <dbReference type="RuleBase" id="RU004324"/>
    </source>
</evidence>
<organism evidence="5 6">
    <name type="scientific">Dokdonella ginsengisoli</name>
    <dbReference type="NCBI Taxonomy" id="363846"/>
    <lineage>
        <taxon>Bacteria</taxon>
        <taxon>Pseudomonadati</taxon>
        <taxon>Pseudomonadota</taxon>
        <taxon>Gammaproteobacteria</taxon>
        <taxon>Lysobacterales</taxon>
        <taxon>Rhodanobacteraceae</taxon>
        <taxon>Dokdonella</taxon>
    </lineage>
</organism>
<sequence length="309" mass="33023">MKPLLLAFAEGLDLAGELACGLDAITGSVLRHRFPDRESLVRLDGDCRGREVIVLCSLRDPDDLALPLLFAARTARELGARRVGLVAPYLAYMRQDARFHPGEAVSSTHYAAFLSWTFDWLVTVDPHLHRRASLAEIFAMPTRRVSAMPPVAEWIRANVAAPLLIGPDEESRQWVQEAAARIQAPFVVLAKHRRGDRDVEVSIPGAALPAGRTPVLLDDIAASGGTLIQAVSRVRRLGGADPVCVVVHGLFADACDRALLQAGAARVVSTDAVPHATNAIGLAAELVPAIRELLAGKTSPVSGGDVDAR</sequence>
<evidence type="ECO:0000259" key="4">
    <source>
        <dbReference type="Pfam" id="PF13793"/>
    </source>
</evidence>
<comment type="similarity">
    <text evidence="2">Belongs to the ribose-phosphate pyrophosphokinase family.</text>
</comment>
<dbReference type="EMBL" id="JBHSHD010000010">
    <property type="protein sequence ID" value="MFC4821765.1"/>
    <property type="molecule type" value="Genomic_DNA"/>
</dbReference>